<sequence length="93" mass="10555">KVPTRRLDNYGGLCCVRPSFCDIFPQSRQFPHANSEIARILSTCRLHRTRSIFRVPQRVSGKLGEPASHDARMIKLIINVSDVVLRDGSCSFR</sequence>
<evidence type="ECO:0000313" key="2">
    <source>
        <dbReference type="Proteomes" id="UP001432027"/>
    </source>
</evidence>
<organism evidence="1 2">
    <name type="scientific">Pristionchus entomophagus</name>
    <dbReference type="NCBI Taxonomy" id="358040"/>
    <lineage>
        <taxon>Eukaryota</taxon>
        <taxon>Metazoa</taxon>
        <taxon>Ecdysozoa</taxon>
        <taxon>Nematoda</taxon>
        <taxon>Chromadorea</taxon>
        <taxon>Rhabditida</taxon>
        <taxon>Rhabditina</taxon>
        <taxon>Diplogasteromorpha</taxon>
        <taxon>Diplogasteroidea</taxon>
        <taxon>Neodiplogasteridae</taxon>
        <taxon>Pristionchus</taxon>
    </lineage>
</organism>
<dbReference type="Proteomes" id="UP001432027">
    <property type="component" value="Unassembled WGS sequence"/>
</dbReference>
<evidence type="ECO:0000313" key="1">
    <source>
        <dbReference type="EMBL" id="GMS98434.1"/>
    </source>
</evidence>
<feature type="non-terminal residue" evidence="1">
    <location>
        <position position="93"/>
    </location>
</feature>
<evidence type="ECO:0008006" key="3">
    <source>
        <dbReference type="Google" id="ProtNLM"/>
    </source>
</evidence>
<proteinExistence type="predicted"/>
<gene>
    <name evidence="1" type="ORF">PENTCL1PPCAC_20609</name>
</gene>
<dbReference type="EMBL" id="BTSX01000005">
    <property type="protein sequence ID" value="GMS98434.1"/>
    <property type="molecule type" value="Genomic_DNA"/>
</dbReference>
<reference evidence="1" key="1">
    <citation type="submission" date="2023-10" db="EMBL/GenBank/DDBJ databases">
        <title>Genome assembly of Pristionchus species.</title>
        <authorList>
            <person name="Yoshida K."/>
            <person name="Sommer R.J."/>
        </authorList>
    </citation>
    <scope>NUCLEOTIDE SEQUENCE</scope>
    <source>
        <strain evidence="1">RS0144</strain>
    </source>
</reference>
<feature type="non-terminal residue" evidence="1">
    <location>
        <position position="1"/>
    </location>
</feature>
<accession>A0AAV5TVX5</accession>
<keyword evidence="2" id="KW-1185">Reference proteome</keyword>
<dbReference type="AlphaFoldDB" id="A0AAV5TVX5"/>
<comment type="caution">
    <text evidence="1">The sequence shown here is derived from an EMBL/GenBank/DDBJ whole genome shotgun (WGS) entry which is preliminary data.</text>
</comment>
<protein>
    <recommendedName>
        <fullName evidence="3">Ribosomal protein</fullName>
    </recommendedName>
</protein>
<name>A0AAV5TVX5_9BILA</name>